<keyword evidence="3 5" id="KW-0805">Transcription regulation</keyword>
<dbReference type="InterPro" id="IPR036735">
    <property type="entry name" value="NGN_dom_sf"/>
</dbReference>
<evidence type="ECO:0000256" key="3">
    <source>
        <dbReference type="ARBA" id="ARBA00023015"/>
    </source>
</evidence>
<dbReference type="Pfam" id="PF18298">
    <property type="entry name" value="NusG_add"/>
    <property type="match status" value="1"/>
</dbReference>
<name>A0A410FVD5_BIPS1</name>
<keyword evidence="4 5" id="KW-0804">Transcription</keyword>
<dbReference type="GO" id="GO:0005829">
    <property type="term" value="C:cytosol"/>
    <property type="evidence" value="ECO:0007669"/>
    <property type="project" value="TreeGrafter"/>
</dbReference>
<dbReference type="Proteomes" id="UP000287233">
    <property type="component" value="Chromosome"/>
</dbReference>
<dbReference type="Pfam" id="PF02357">
    <property type="entry name" value="NusG"/>
    <property type="match status" value="1"/>
</dbReference>
<dbReference type="GO" id="GO:0032784">
    <property type="term" value="P:regulation of DNA-templated transcription elongation"/>
    <property type="evidence" value="ECO:0007669"/>
    <property type="project" value="InterPro"/>
</dbReference>
<dbReference type="PRINTS" id="PR00338">
    <property type="entry name" value="NUSGTNSCPFCT"/>
</dbReference>
<dbReference type="InterPro" id="IPR014722">
    <property type="entry name" value="Rib_uL2_dom2"/>
</dbReference>
<feature type="domain" description="NusG-like N-terminal" evidence="7">
    <location>
        <begin position="3"/>
        <end position="295"/>
    </location>
</feature>
<evidence type="ECO:0000256" key="6">
    <source>
        <dbReference type="RuleBase" id="RU000538"/>
    </source>
</evidence>
<sequence length="367" mass="42431">MQRKRWYAIQTYAGSELRLKHQLEERVRNLGWEKSFEPLQTGEATEFFFVPVEEVVTSRSGRGRASEYRVPYDYDLLATTNERIQRGDLIARRPPKHLARRAEVISAESLWRVVVETLTHTEIEYLIPQEKGLRRDIRVGEKTRPGLPLTVDSDERYVTEERGQIVARERVKRIVLRYDDGTEETRIIPEAYLHPKVRAGATLEEGTELEREHKIHARASGLVKVKEYKDKREVSVQRIERRRLIPGYVFTKMGLDEEEMFELIRGLERSARFVGSKTRPVPIEGPEILLVQRKAGLVEAPQTEAKAPRVELEFEVGEVIQIVEGPFADFTGEVREIDKEAEEAVVMVKIFGRETPVRISFDGIEKV</sequence>
<proteinExistence type="inferred from homology"/>
<dbReference type="PANTHER" id="PTHR30265:SF2">
    <property type="entry name" value="TRANSCRIPTION TERMINATION_ANTITERMINATION PROTEIN NUSG"/>
    <property type="match status" value="1"/>
</dbReference>
<dbReference type="InterPro" id="IPR005824">
    <property type="entry name" value="KOW"/>
</dbReference>
<evidence type="ECO:0000256" key="4">
    <source>
        <dbReference type="ARBA" id="ARBA00023163"/>
    </source>
</evidence>
<dbReference type="PANTHER" id="PTHR30265">
    <property type="entry name" value="RHO-INTERACTING TRANSCRIPTION TERMINATION FACTOR NUSG"/>
    <property type="match status" value="1"/>
</dbReference>
<organism evidence="9 10">
    <name type="scientific">Bipolaricaulis sibiricus</name>
    <dbReference type="NCBI Taxonomy" id="2501609"/>
    <lineage>
        <taxon>Bacteria</taxon>
        <taxon>Candidatus Bipolaricaulota</taxon>
        <taxon>Candidatus Bipolaricaulia</taxon>
        <taxon>Candidatus Bipolaricaulales</taxon>
        <taxon>Candidatus Bipolaricaulaceae</taxon>
        <taxon>Candidatus Bipolaricaulis</taxon>
    </lineage>
</organism>
<dbReference type="KEGG" id="bih:BIP78_1309"/>
<comment type="similarity">
    <text evidence="5 6">Belongs to the NusG family.</text>
</comment>
<evidence type="ECO:0000256" key="5">
    <source>
        <dbReference type="HAMAP-Rule" id="MF_00948"/>
    </source>
</evidence>
<feature type="domain" description="KOW" evidence="8">
    <location>
        <begin position="313"/>
        <end position="340"/>
    </location>
</feature>
<reference evidence="10" key="1">
    <citation type="submission" date="2018-12" db="EMBL/GenBank/DDBJ databases">
        <title>Complete genome sequence of an uncultured bacterium of the candidate phylum Bipolaricaulota.</title>
        <authorList>
            <person name="Kadnikov V.V."/>
            <person name="Mardanov A.V."/>
            <person name="Beletsky A.V."/>
            <person name="Frank Y.A."/>
            <person name="Karnachuk O.V."/>
            <person name="Ravin N.V."/>
        </authorList>
    </citation>
    <scope>NUCLEOTIDE SEQUENCE [LARGE SCALE GENOMIC DNA]</scope>
</reference>
<dbReference type="InterPro" id="IPR006645">
    <property type="entry name" value="NGN-like_dom"/>
</dbReference>
<dbReference type="InterPro" id="IPR008991">
    <property type="entry name" value="Translation_prot_SH3-like_sf"/>
</dbReference>
<dbReference type="InterPro" id="IPR043425">
    <property type="entry name" value="NusG-like"/>
</dbReference>
<accession>A0A410FVD5</accession>
<dbReference type="SMART" id="SM00738">
    <property type="entry name" value="NGN"/>
    <property type="match status" value="1"/>
</dbReference>
<dbReference type="GO" id="GO:0006354">
    <property type="term" value="P:DNA-templated transcription elongation"/>
    <property type="evidence" value="ECO:0007669"/>
    <property type="project" value="UniProtKB-UniRule"/>
</dbReference>
<keyword evidence="2 5" id="KW-0889">Transcription antitermination</keyword>
<dbReference type="GO" id="GO:0031564">
    <property type="term" value="P:transcription antitermination"/>
    <property type="evidence" value="ECO:0007669"/>
    <property type="project" value="UniProtKB-UniRule"/>
</dbReference>
<evidence type="ECO:0000313" key="9">
    <source>
        <dbReference type="EMBL" id="QAA77075.1"/>
    </source>
</evidence>
<dbReference type="EMBL" id="CP034928">
    <property type="protein sequence ID" value="QAA77075.1"/>
    <property type="molecule type" value="Genomic_DNA"/>
</dbReference>
<protein>
    <recommendedName>
        <fullName evidence="5 6">Transcription termination/antitermination protein NusG</fullName>
    </recommendedName>
</protein>
<dbReference type="CDD" id="cd06091">
    <property type="entry name" value="KOW_NusG"/>
    <property type="match status" value="1"/>
</dbReference>
<comment type="function">
    <text evidence="5 6">Participates in transcription elongation, termination and antitermination.</text>
</comment>
<dbReference type="SUPFAM" id="SSF82679">
    <property type="entry name" value="N-utilization substance G protein NusG, N-terminal domain"/>
    <property type="match status" value="2"/>
</dbReference>
<dbReference type="InterPro" id="IPR001062">
    <property type="entry name" value="Transcrpt_antiterm_NusG"/>
</dbReference>
<dbReference type="SMART" id="SM00739">
    <property type="entry name" value="KOW"/>
    <property type="match status" value="1"/>
</dbReference>
<evidence type="ECO:0000256" key="2">
    <source>
        <dbReference type="ARBA" id="ARBA00022814"/>
    </source>
</evidence>
<dbReference type="InterPro" id="IPR015869">
    <property type="entry name" value="Transcrpt_antiterm_NusG_bac_CS"/>
</dbReference>
<dbReference type="PROSITE" id="PS01014">
    <property type="entry name" value="NUSG"/>
    <property type="match status" value="1"/>
</dbReference>
<keyword evidence="1 5" id="KW-0806">Transcription termination</keyword>
<dbReference type="AlphaFoldDB" id="A0A410FVD5"/>
<dbReference type="HAMAP" id="MF_00948">
    <property type="entry name" value="NusG"/>
    <property type="match status" value="1"/>
</dbReference>
<evidence type="ECO:0000259" key="7">
    <source>
        <dbReference type="SMART" id="SM00738"/>
    </source>
</evidence>
<dbReference type="SUPFAM" id="SSF50104">
    <property type="entry name" value="Translation proteins SH3-like domain"/>
    <property type="match status" value="1"/>
</dbReference>
<evidence type="ECO:0000313" key="10">
    <source>
        <dbReference type="Proteomes" id="UP000287233"/>
    </source>
</evidence>
<evidence type="ECO:0000256" key="1">
    <source>
        <dbReference type="ARBA" id="ARBA00022472"/>
    </source>
</evidence>
<gene>
    <name evidence="5" type="primary">nusG</name>
    <name evidence="9" type="ORF">BIP78_1309</name>
</gene>
<dbReference type="Gene3D" id="3.30.70.940">
    <property type="entry name" value="NusG, N-terminal domain"/>
    <property type="match status" value="2"/>
</dbReference>
<dbReference type="Gene3D" id="2.30.30.30">
    <property type="match status" value="1"/>
</dbReference>
<dbReference type="InterPro" id="IPR040473">
    <property type="entry name" value="NusG_add"/>
</dbReference>
<dbReference type="GO" id="GO:0006353">
    <property type="term" value="P:DNA-templated transcription termination"/>
    <property type="evidence" value="ECO:0007669"/>
    <property type="project" value="UniProtKB-UniRule"/>
</dbReference>
<evidence type="ECO:0000259" key="8">
    <source>
        <dbReference type="SMART" id="SM00739"/>
    </source>
</evidence>